<feature type="transmembrane region" description="Helical" evidence="10">
    <location>
        <begin position="78"/>
        <end position="100"/>
    </location>
</feature>
<sequence>MGTLSLLWGLALAPMGWVLLLAATAAPRWRELHERPGFPRDLSFSDGLWESCVEALVQPGPACRTLPEDTARFWPMQVLRAATVGSLLLGALAYGLAVLGARLWAPPPRHNLVATAGLLLALAGALYLGAAAYMAHRVLEDLADPQTPPADRFHLGTCLYLGWSGGGTEVLAGVCLATSFCRNRGLVGEAAAAPYEVDY</sequence>
<keyword evidence="4" id="KW-0796">Tight junction</keyword>
<evidence type="ECO:0000313" key="12">
    <source>
        <dbReference type="EMBL" id="OPJ69809.1"/>
    </source>
</evidence>
<dbReference type="Pfam" id="PF00822">
    <property type="entry name" value="PMP22_Claudin"/>
    <property type="match status" value="1"/>
</dbReference>
<keyword evidence="11" id="KW-0732">Signal</keyword>
<reference evidence="12 13" key="1">
    <citation type="submission" date="2016-02" db="EMBL/GenBank/DDBJ databases">
        <title>Band-tailed pigeon sequencing and assembly.</title>
        <authorList>
            <person name="Soares A.E."/>
            <person name="Novak B.J."/>
            <person name="Rice E.S."/>
            <person name="O'Connell B."/>
            <person name="Chang D."/>
            <person name="Weber S."/>
            <person name="Shapiro B."/>
        </authorList>
    </citation>
    <scope>NUCLEOTIDE SEQUENCE [LARGE SCALE GENOMIC DNA]</scope>
    <source>
        <strain evidence="12">BTP2013</strain>
        <tissue evidence="12">Blood</tissue>
    </source>
</reference>
<keyword evidence="6 10" id="KW-0812">Transmembrane</keyword>
<keyword evidence="13" id="KW-1185">Reference proteome</keyword>
<keyword evidence="9 10" id="KW-0472">Membrane</keyword>
<comment type="subcellular location">
    <subcellularLocation>
        <location evidence="1">Cell junction</location>
        <location evidence="1">Tight junction</location>
    </subcellularLocation>
    <subcellularLocation>
        <location evidence="2">Cell membrane</location>
        <topology evidence="2">Multi-pass membrane protein</topology>
    </subcellularLocation>
</comment>
<dbReference type="EMBL" id="LSYS01008070">
    <property type="protein sequence ID" value="OPJ69809.1"/>
    <property type="molecule type" value="Genomic_DNA"/>
</dbReference>
<comment type="similarity">
    <text evidence="3">Belongs to the claudin family.</text>
</comment>
<evidence type="ECO:0000313" key="13">
    <source>
        <dbReference type="Proteomes" id="UP000190648"/>
    </source>
</evidence>
<keyword evidence="5" id="KW-1003">Cell membrane</keyword>
<organism evidence="12 13">
    <name type="scientific">Patagioenas fasciata monilis</name>
    <dbReference type="NCBI Taxonomy" id="372326"/>
    <lineage>
        <taxon>Eukaryota</taxon>
        <taxon>Metazoa</taxon>
        <taxon>Chordata</taxon>
        <taxon>Craniata</taxon>
        <taxon>Vertebrata</taxon>
        <taxon>Euteleostomi</taxon>
        <taxon>Archelosauria</taxon>
        <taxon>Archosauria</taxon>
        <taxon>Dinosauria</taxon>
        <taxon>Saurischia</taxon>
        <taxon>Theropoda</taxon>
        <taxon>Coelurosauria</taxon>
        <taxon>Aves</taxon>
        <taxon>Neognathae</taxon>
        <taxon>Neoaves</taxon>
        <taxon>Columbimorphae</taxon>
        <taxon>Columbiformes</taxon>
        <taxon>Columbidae</taxon>
        <taxon>Patagioenas</taxon>
    </lineage>
</organism>
<evidence type="ECO:0000256" key="9">
    <source>
        <dbReference type="ARBA" id="ARBA00023136"/>
    </source>
</evidence>
<comment type="caution">
    <text evidence="12">The sequence shown here is derived from an EMBL/GenBank/DDBJ whole genome shotgun (WGS) entry which is preliminary data.</text>
</comment>
<dbReference type="PRINTS" id="PR01077">
    <property type="entry name" value="CLAUDIN"/>
</dbReference>
<evidence type="ECO:0000256" key="8">
    <source>
        <dbReference type="ARBA" id="ARBA00022989"/>
    </source>
</evidence>
<dbReference type="InterPro" id="IPR004031">
    <property type="entry name" value="PMP22/EMP/MP20/Claudin"/>
</dbReference>
<dbReference type="InterPro" id="IPR006187">
    <property type="entry name" value="Claudin"/>
</dbReference>
<evidence type="ECO:0000256" key="4">
    <source>
        <dbReference type="ARBA" id="ARBA00022427"/>
    </source>
</evidence>
<evidence type="ECO:0000256" key="5">
    <source>
        <dbReference type="ARBA" id="ARBA00022475"/>
    </source>
</evidence>
<name>A0A1V4JCI0_PATFA</name>
<dbReference type="AlphaFoldDB" id="A0A1V4JCI0"/>
<accession>A0A1V4JCI0</accession>
<protein>
    <recommendedName>
        <fullName evidence="14">Claudin</fullName>
    </recommendedName>
</protein>
<feature type="chain" id="PRO_5012528134" description="Claudin" evidence="11">
    <location>
        <begin position="23"/>
        <end position="199"/>
    </location>
</feature>
<feature type="transmembrane region" description="Helical" evidence="10">
    <location>
        <begin position="112"/>
        <end position="135"/>
    </location>
</feature>
<keyword evidence="8 10" id="KW-1133">Transmembrane helix</keyword>
<dbReference type="Proteomes" id="UP000190648">
    <property type="component" value="Unassembled WGS sequence"/>
</dbReference>
<gene>
    <name evidence="12" type="ORF">AV530_004451</name>
</gene>
<evidence type="ECO:0000256" key="1">
    <source>
        <dbReference type="ARBA" id="ARBA00004435"/>
    </source>
</evidence>
<evidence type="ECO:0000256" key="11">
    <source>
        <dbReference type="SAM" id="SignalP"/>
    </source>
</evidence>
<keyword evidence="7" id="KW-0965">Cell junction</keyword>
<evidence type="ECO:0000256" key="7">
    <source>
        <dbReference type="ARBA" id="ARBA00022949"/>
    </source>
</evidence>
<dbReference type="GO" id="GO:0005886">
    <property type="term" value="C:plasma membrane"/>
    <property type="evidence" value="ECO:0007669"/>
    <property type="project" value="UniProtKB-SubCell"/>
</dbReference>
<dbReference type="GO" id="GO:0005923">
    <property type="term" value="C:bicellular tight junction"/>
    <property type="evidence" value="ECO:0007669"/>
    <property type="project" value="UniProtKB-SubCell"/>
</dbReference>
<feature type="signal peptide" evidence="11">
    <location>
        <begin position="1"/>
        <end position="22"/>
    </location>
</feature>
<evidence type="ECO:0000256" key="3">
    <source>
        <dbReference type="ARBA" id="ARBA00008295"/>
    </source>
</evidence>
<dbReference type="GO" id="GO:0005198">
    <property type="term" value="F:structural molecule activity"/>
    <property type="evidence" value="ECO:0007669"/>
    <property type="project" value="InterPro"/>
</dbReference>
<dbReference type="Gene3D" id="1.20.140.150">
    <property type="match status" value="1"/>
</dbReference>
<evidence type="ECO:0000256" key="6">
    <source>
        <dbReference type="ARBA" id="ARBA00022692"/>
    </source>
</evidence>
<dbReference type="OrthoDB" id="8790791at2759"/>
<evidence type="ECO:0008006" key="14">
    <source>
        <dbReference type="Google" id="ProtNLM"/>
    </source>
</evidence>
<dbReference type="PANTHER" id="PTHR12002">
    <property type="entry name" value="CLAUDIN"/>
    <property type="match status" value="1"/>
</dbReference>
<proteinExistence type="inferred from homology"/>
<dbReference type="STRING" id="372326.A0A1V4JCI0"/>
<evidence type="ECO:0000256" key="10">
    <source>
        <dbReference type="SAM" id="Phobius"/>
    </source>
</evidence>
<evidence type="ECO:0000256" key="2">
    <source>
        <dbReference type="ARBA" id="ARBA00004651"/>
    </source>
</evidence>